<dbReference type="NCBIfam" id="NF007714">
    <property type="entry name" value="PRK10410.1-2"/>
    <property type="match status" value="1"/>
</dbReference>
<name>A0A850EV20_9BACL</name>
<dbReference type="EMBL" id="JABWCS010000218">
    <property type="protein sequence ID" value="NUU63347.1"/>
    <property type="molecule type" value="Genomic_DNA"/>
</dbReference>
<dbReference type="AlphaFoldDB" id="A0A850EV20"/>
<dbReference type="InterPro" id="IPR020483">
    <property type="entry name" value="Uncharacterised_YgbA"/>
</dbReference>
<organism evidence="1 2">
    <name type="scientific">Paenibacillus agri</name>
    <dbReference type="NCBI Taxonomy" id="2744309"/>
    <lineage>
        <taxon>Bacteria</taxon>
        <taxon>Bacillati</taxon>
        <taxon>Bacillota</taxon>
        <taxon>Bacilli</taxon>
        <taxon>Bacillales</taxon>
        <taxon>Paenibacillaceae</taxon>
        <taxon>Paenibacillus</taxon>
    </lineage>
</organism>
<dbReference type="Proteomes" id="UP000564806">
    <property type="component" value="Unassembled WGS sequence"/>
</dbReference>
<gene>
    <name evidence="1" type="ORF">HPT30_23605</name>
</gene>
<comment type="caution">
    <text evidence="1">The sequence shown here is derived from an EMBL/GenBank/DDBJ whole genome shotgun (WGS) entry which is preliminary data.</text>
</comment>
<keyword evidence="2" id="KW-1185">Reference proteome</keyword>
<dbReference type="RefSeq" id="WP_175373747.1">
    <property type="nucleotide sequence ID" value="NZ_JABWCS010000218.1"/>
</dbReference>
<evidence type="ECO:0000313" key="1">
    <source>
        <dbReference type="EMBL" id="NUU63347.1"/>
    </source>
</evidence>
<protein>
    <submittedName>
        <fullName evidence="1">Nitrous oxide-stimulated promoter family protein</fullName>
    </submittedName>
</protein>
<accession>A0A850EV20</accession>
<reference evidence="1" key="1">
    <citation type="submission" date="2020-06" db="EMBL/GenBank/DDBJ databases">
        <title>Paenibacillus sp. nov., isolated from soil.</title>
        <authorList>
            <person name="Seo Y.L."/>
        </authorList>
    </citation>
    <scope>NUCLEOTIDE SEQUENCE [LARGE SCALE GENOMIC DNA]</scope>
    <source>
        <strain evidence="1">JW14</strain>
    </source>
</reference>
<dbReference type="Pfam" id="PF11756">
    <property type="entry name" value="YgbA_NO"/>
    <property type="match status" value="1"/>
</dbReference>
<sequence length="131" mass="14878">MSTEPTTSKRQARTLNVGPRIGREKTTVRIMIVKYCKGHGHLGAGHTKAKVEEQGVCVECGELLAYAWKRLEHCRFGENKTTCGRCPVHCYKPDRRSEIKTVMRYAGPRMIWSHPLTTLRHMLDGLTSRPS</sequence>
<proteinExistence type="predicted"/>
<evidence type="ECO:0000313" key="2">
    <source>
        <dbReference type="Proteomes" id="UP000564806"/>
    </source>
</evidence>